<dbReference type="GO" id="GO:0005524">
    <property type="term" value="F:ATP binding"/>
    <property type="evidence" value="ECO:0007669"/>
    <property type="project" value="UniProtKB-KW"/>
</dbReference>
<dbReference type="InterPro" id="IPR056546">
    <property type="entry name" value="MreB_MamK-like"/>
</dbReference>
<dbReference type="OrthoDB" id="391604at2"/>
<sequence length="330" mass="34502">MRGSRLSRAVALDLGSSTISWCDTSTDEVVSEPNLIIFDQKKGKIVEIGEAAASMQGRVEGNLRVSRPVRNGRIEDVSLAEQYFKAILRRVGQRHFSKPTIGLCAPIFMTGAEKRVIAAAMSKAGASNVIFIDSLVSAGVGANLEMQGPVGTMVASVGAQTTFAGILSLGDVVESRSELVGGDSISEDIAQFLRNRYNVTMLSTDIEELKVSLLDVAANGSALIAKIIGRDVDSGEEITVQMGGEELVDAVDSTISAICDVVLATLKEAPAEIAKDLALTGIALVGGSSQIKGLESRLEALAGVPVRHASVVERAVVVGAARILGQVPSK</sequence>
<keyword evidence="3" id="KW-0547">Nucleotide-binding</keyword>
<evidence type="ECO:0000313" key="7">
    <source>
        <dbReference type="EMBL" id="KJF16002.1"/>
    </source>
</evidence>
<keyword evidence="4" id="KW-0067">ATP-binding</keyword>
<dbReference type="SUPFAM" id="SSF53067">
    <property type="entry name" value="Actin-like ATPase domain"/>
    <property type="match status" value="2"/>
</dbReference>
<dbReference type="EMBL" id="JXYS01000104">
    <property type="protein sequence ID" value="KJF16002.1"/>
    <property type="molecule type" value="Genomic_DNA"/>
</dbReference>
<accession>A0A0D8HDZ3</accession>
<evidence type="ECO:0000256" key="4">
    <source>
        <dbReference type="ARBA" id="ARBA00022840"/>
    </source>
</evidence>
<dbReference type="GO" id="GO:0005737">
    <property type="term" value="C:cytoplasm"/>
    <property type="evidence" value="ECO:0007669"/>
    <property type="project" value="UniProtKB-SubCell"/>
</dbReference>
<dbReference type="Gene3D" id="3.30.420.40">
    <property type="match status" value="3"/>
</dbReference>
<dbReference type="RefSeq" id="WP_052606826.1">
    <property type="nucleotide sequence ID" value="NZ_JXYS01000104.1"/>
</dbReference>
<name>A0A0D8HDZ3_9ACTN</name>
<evidence type="ECO:0000256" key="6">
    <source>
        <dbReference type="ARBA" id="ARBA00023458"/>
    </source>
</evidence>
<evidence type="ECO:0000313" key="8">
    <source>
        <dbReference type="Proteomes" id="UP000032360"/>
    </source>
</evidence>
<proteinExistence type="inferred from homology"/>
<comment type="similarity">
    <text evidence="6">Belongs to the FtsA/MreB family.</text>
</comment>
<comment type="subcellular location">
    <subcellularLocation>
        <location evidence="1">Cytoplasm</location>
    </subcellularLocation>
</comment>
<dbReference type="InterPro" id="IPR043129">
    <property type="entry name" value="ATPase_NBD"/>
</dbReference>
<dbReference type="Proteomes" id="UP000032360">
    <property type="component" value="Unassembled WGS sequence"/>
</dbReference>
<dbReference type="STRING" id="1280514.AXFE_31550"/>
<gene>
    <name evidence="7" type="primary">mreB2</name>
    <name evidence="7" type="ORF">AXFE_31550</name>
</gene>
<dbReference type="PRINTS" id="PR01652">
    <property type="entry name" value="SHAPEPROTEIN"/>
</dbReference>
<evidence type="ECO:0000256" key="5">
    <source>
        <dbReference type="ARBA" id="ARBA00022960"/>
    </source>
</evidence>
<dbReference type="GO" id="GO:0008360">
    <property type="term" value="P:regulation of cell shape"/>
    <property type="evidence" value="ECO:0007669"/>
    <property type="project" value="UniProtKB-KW"/>
</dbReference>
<evidence type="ECO:0000256" key="3">
    <source>
        <dbReference type="ARBA" id="ARBA00022741"/>
    </source>
</evidence>
<dbReference type="PANTHER" id="PTHR42749:SF1">
    <property type="entry name" value="CELL SHAPE-DETERMINING PROTEIN MREB"/>
    <property type="match status" value="1"/>
</dbReference>
<dbReference type="InterPro" id="IPR004753">
    <property type="entry name" value="MreB"/>
</dbReference>
<keyword evidence="8" id="KW-1185">Reference proteome</keyword>
<dbReference type="AlphaFoldDB" id="A0A0D8HDZ3"/>
<dbReference type="Pfam" id="PF06723">
    <property type="entry name" value="MreB_Mbl"/>
    <property type="match status" value="1"/>
</dbReference>
<comment type="caution">
    <text evidence="7">The sequence shown here is derived from an EMBL/GenBank/DDBJ whole genome shotgun (WGS) entry which is preliminary data.</text>
</comment>
<evidence type="ECO:0000256" key="1">
    <source>
        <dbReference type="ARBA" id="ARBA00004496"/>
    </source>
</evidence>
<protein>
    <submittedName>
        <fullName evidence="7">Rod shape-determining protein MreB</fullName>
    </submittedName>
</protein>
<dbReference type="PANTHER" id="PTHR42749">
    <property type="entry name" value="CELL SHAPE-DETERMINING PROTEIN MREB"/>
    <property type="match status" value="1"/>
</dbReference>
<keyword evidence="2" id="KW-0963">Cytoplasm</keyword>
<dbReference type="GO" id="GO:0000902">
    <property type="term" value="P:cell morphogenesis"/>
    <property type="evidence" value="ECO:0007669"/>
    <property type="project" value="InterPro"/>
</dbReference>
<evidence type="ECO:0000256" key="2">
    <source>
        <dbReference type="ARBA" id="ARBA00022490"/>
    </source>
</evidence>
<organism evidence="7 8">
    <name type="scientific">Acidithrix ferrooxidans</name>
    <dbReference type="NCBI Taxonomy" id="1280514"/>
    <lineage>
        <taxon>Bacteria</taxon>
        <taxon>Bacillati</taxon>
        <taxon>Actinomycetota</taxon>
        <taxon>Acidimicrobiia</taxon>
        <taxon>Acidimicrobiales</taxon>
        <taxon>Acidimicrobiaceae</taxon>
        <taxon>Acidithrix</taxon>
    </lineage>
</organism>
<keyword evidence="5" id="KW-0133">Cell shape</keyword>
<reference evidence="7 8" key="1">
    <citation type="submission" date="2015-01" db="EMBL/GenBank/DDBJ databases">
        <title>Draft genome of the acidophilic iron oxidizer Acidithrix ferrooxidans strain Py-F3.</title>
        <authorList>
            <person name="Poehlein A."/>
            <person name="Eisen S."/>
            <person name="Schloemann M."/>
            <person name="Johnson B.D."/>
            <person name="Daniel R."/>
            <person name="Muehling M."/>
        </authorList>
    </citation>
    <scope>NUCLEOTIDE SEQUENCE [LARGE SCALE GENOMIC DNA]</scope>
    <source>
        <strain evidence="7 8">Py-F3</strain>
    </source>
</reference>